<dbReference type="Gene3D" id="3.40.50.1110">
    <property type="entry name" value="SGNH hydrolase"/>
    <property type="match status" value="1"/>
</dbReference>
<evidence type="ECO:0000313" key="4">
    <source>
        <dbReference type="EMBL" id="MBH8572386.1"/>
    </source>
</evidence>
<accession>A0A8J7HY32</accession>
<sequence length="373" mass="41116">MRYLRHLLLSISSCLVLLKTASIPCFAAEQIIFRYGVFEESLPVADLRKYAQRQEVSSNLQYVLNFFSLAEQKEFHQALQVKMSLELAALDKLLNTELAKENLSLVSQSIARRDTAGVQALNAAVILGANSQEGLGIVSFIEAYPSSRLIINIPAVLKVVNKLNLFPSEIPPKDNLSSTSTWQMEVQYQEFATKGKEFSACLFGDSVTAELGKTMGKGTFNFALNGLSGISLVEQLKLLIPNKIKCNKAVIAIGANDAWYGLSDTLFANKLQESISLVQKLGSSQIFLIPAFYSTVVASKDPNISATNARVKQINQVIHQVAVKNQIAFEIQQVESLNQNDALKDNFSSEDGAHLNNQGINIYRQVLLNILNK</sequence>
<dbReference type="Proteomes" id="UP000662314">
    <property type="component" value="Unassembled WGS sequence"/>
</dbReference>
<dbReference type="RefSeq" id="WP_214431212.1">
    <property type="nucleotide sequence ID" value="NZ_CAWPUQ010000024.1"/>
</dbReference>
<protein>
    <submittedName>
        <fullName evidence="4">Alpha/beta hydrolase</fullName>
    </submittedName>
</protein>
<keyword evidence="4" id="KW-0378">Hydrolase</keyword>
<dbReference type="GO" id="GO:0016787">
    <property type="term" value="F:hydrolase activity"/>
    <property type="evidence" value="ECO:0007669"/>
    <property type="project" value="UniProtKB-KW"/>
</dbReference>
<organism evidence="4 5">
    <name type="scientific">Dendronalium phyllosphericum CENA369</name>
    <dbReference type="NCBI Taxonomy" id="1725256"/>
    <lineage>
        <taxon>Bacteria</taxon>
        <taxon>Bacillati</taxon>
        <taxon>Cyanobacteriota</taxon>
        <taxon>Cyanophyceae</taxon>
        <taxon>Nostocales</taxon>
        <taxon>Nostocaceae</taxon>
        <taxon>Dendronalium</taxon>
        <taxon>Dendronalium phyllosphericum</taxon>
    </lineage>
</organism>
<dbReference type="EMBL" id="JAECZA010000012">
    <property type="protein sequence ID" value="MBH8572386.1"/>
    <property type="molecule type" value="Genomic_DNA"/>
</dbReference>
<comment type="caution">
    <text evidence="4">The sequence shown here is derived from an EMBL/GenBank/DDBJ whole genome shotgun (WGS) entry which is preliminary data.</text>
</comment>
<gene>
    <name evidence="4" type="ORF">I8752_04915</name>
</gene>
<dbReference type="InterPro" id="IPR010802">
    <property type="entry name" value="DUF1400"/>
</dbReference>
<evidence type="ECO:0000256" key="1">
    <source>
        <dbReference type="SAM" id="SignalP"/>
    </source>
</evidence>
<dbReference type="CDD" id="cd00229">
    <property type="entry name" value="SGNH_hydrolase"/>
    <property type="match status" value="1"/>
</dbReference>
<dbReference type="InterPro" id="IPR013830">
    <property type="entry name" value="SGNH_hydro"/>
</dbReference>
<dbReference type="Pfam" id="PF07176">
    <property type="entry name" value="DUF1400"/>
    <property type="match status" value="1"/>
</dbReference>
<feature type="signal peptide" evidence="1">
    <location>
        <begin position="1"/>
        <end position="27"/>
    </location>
</feature>
<proteinExistence type="predicted"/>
<evidence type="ECO:0000313" key="5">
    <source>
        <dbReference type="Proteomes" id="UP000662314"/>
    </source>
</evidence>
<feature type="domain" description="SGNH hydrolase-type esterase" evidence="3">
    <location>
        <begin position="220"/>
        <end position="359"/>
    </location>
</feature>
<name>A0A8J7HY32_9NOST</name>
<reference evidence="4 5" key="1">
    <citation type="journal article" date="2021" name="Int. J. Syst. Evol. Microbiol.">
        <title>Amazonocrinis nigriterrae gen. nov., sp. nov., Atlanticothrix silvestris gen. nov., sp. nov. and Dendronalium phyllosphericum gen. nov., sp. nov., nostocacean cyanobacteria from Brazilian environments.</title>
        <authorList>
            <person name="Alvarenga D.O."/>
            <person name="Andreote A.P.D."/>
            <person name="Branco L.H.Z."/>
            <person name="Delbaje E."/>
            <person name="Cruz R.B."/>
            <person name="Varani A.M."/>
            <person name="Fiore M.F."/>
        </authorList>
    </citation>
    <scope>NUCLEOTIDE SEQUENCE [LARGE SCALE GENOMIC DNA]</scope>
    <source>
        <strain evidence="4 5">CENA369</strain>
    </source>
</reference>
<dbReference type="AlphaFoldDB" id="A0A8J7HY32"/>
<dbReference type="Pfam" id="PF13472">
    <property type="entry name" value="Lipase_GDSL_2"/>
    <property type="match status" value="1"/>
</dbReference>
<feature type="domain" description="DUF1400" evidence="2">
    <location>
        <begin position="27"/>
        <end position="152"/>
    </location>
</feature>
<evidence type="ECO:0000259" key="3">
    <source>
        <dbReference type="Pfam" id="PF13472"/>
    </source>
</evidence>
<feature type="chain" id="PRO_5035180669" evidence="1">
    <location>
        <begin position="28"/>
        <end position="373"/>
    </location>
</feature>
<dbReference type="InterPro" id="IPR036514">
    <property type="entry name" value="SGNH_hydro_sf"/>
</dbReference>
<evidence type="ECO:0000259" key="2">
    <source>
        <dbReference type="Pfam" id="PF07176"/>
    </source>
</evidence>
<dbReference type="SUPFAM" id="SSF52266">
    <property type="entry name" value="SGNH hydrolase"/>
    <property type="match status" value="1"/>
</dbReference>
<keyword evidence="5" id="KW-1185">Reference proteome</keyword>
<keyword evidence="1" id="KW-0732">Signal</keyword>